<protein>
    <recommendedName>
        <fullName evidence="2">Nucleotidyl transferase AbiEii/AbiGii toxin family protein</fullName>
    </recommendedName>
</protein>
<dbReference type="InterPro" id="IPR014942">
    <property type="entry name" value="AbiEii"/>
</dbReference>
<dbReference type="Pfam" id="PF08843">
    <property type="entry name" value="AbiEii"/>
    <property type="match status" value="1"/>
</dbReference>
<reference evidence="1" key="1">
    <citation type="submission" date="2018-01" db="EMBL/GenBank/DDBJ databases">
        <authorList>
            <person name="Regsiter A."/>
            <person name="William W."/>
        </authorList>
    </citation>
    <scope>NUCLEOTIDE SEQUENCE</scope>
    <source>
        <strain evidence="1">TRIP AH-1</strain>
    </source>
</reference>
<gene>
    <name evidence="1" type="ORF">PITCH_A1920042</name>
</gene>
<dbReference type="AlphaFoldDB" id="A0A445MW90"/>
<accession>A0A445MW90</accession>
<sequence length="216" mass="25059">MLSGTGKRFKLLVWQADTSVKIEVTPVLRGSVYPVENRRMSPNAEKKFGFARVPVLSFEDLYGGKICAALDRQHPRDLFDVHWLLEHEGIDERLKNAFLVYLMGHNRPMAELLVPQLRDMSPLHMTELEGMTYEPVGLGQLEETLPRLIRELNTIMTEADRRFLLALKEGTQNWKDFPLPEVERLPAIQWKIYNLNRMSLLKRRQAAAKLEKIFFG</sequence>
<evidence type="ECO:0000313" key="1">
    <source>
        <dbReference type="EMBL" id="SPD73703.1"/>
    </source>
</evidence>
<proteinExistence type="predicted"/>
<evidence type="ECO:0008006" key="2">
    <source>
        <dbReference type="Google" id="ProtNLM"/>
    </source>
</evidence>
<name>A0A445MW90_9BACT</name>
<dbReference type="EMBL" id="OJIN01000104">
    <property type="protein sequence ID" value="SPD73703.1"/>
    <property type="molecule type" value="Genomic_DNA"/>
</dbReference>
<organism evidence="1">
    <name type="scientific">uncultured Desulfobacterium sp</name>
    <dbReference type="NCBI Taxonomy" id="201089"/>
    <lineage>
        <taxon>Bacteria</taxon>
        <taxon>Pseudomonadati</taxon>
        <taxon>Thermodesulfobacteriota</taxon>
        <taxon>Desulfobacteria</taxon>
        <taxon>Desulfobacterales</taxon>
        <taxon>Desulfobacteriaceae</taxon>
        <taxon>Desulfobacterium</taxon>
        <taxon>environmental samples</taxon>
    </lineage>
</organism>